<sequence length="71" mass="7808">MAVTHLPSDAINQAFTPSPEEIAHARRVIDVFEQNPGLGTVGLDGMMLDMPHLKQARNLLDLMAQIEALEQ</sequence>
<reference evidence="1" key="1">
    <citation type="submission" date="2022-06" db="EMBL/GenBank/DDBJ databases">
        <title>Sneathiella actinostolidae sp. nov., isolated from a sea anemonein the Western Pacific Ocean.</title>
        <authorList>
            <person name="Wei M.J."/>
        </authorList>
    </citation>
    <scope>NUCLEOTIDE SEQUENCE</scope>
    <source>
        <strain evidence="1">PHK-P5</strain>
    </source>
</reference>
<proteinExistence type="predicted"/>
<dbReference type="Gene3D" id="3.20.20.60">
    <property type="entry name" value="Phosphoenolpyruvate-binding domains"/>
    <property type="match status" value="1"/>
</dbReference>
<protein>
    <recommendedName>
        <fullName evidence="3">HpcH/HpaI aldolase/citrate lyase domain-containing protein</fullName>
    </recommendedName>
</protein>
<dbReference type="Proteomes" id="UP001056291">
    <property type="component" value="Chromosome"/>
</dbReference>
<evidence type="ECO:0000313" key="2">
    <source>
        <dbReference type="Proteomes" id="UP001056291"/>
    </source>
</evidence>
<name>A0ABY4W0C6_9PROT</name>
<accession>A0ABY4W0C6</accession>
<dbReference type="InterPro" id="IPR040442">
    <property type="entry name" value="Pyrv_kinase-like_dom_sf"/>
</dbReference>
<dbReference type="EMBL" id="CP098747">
    <property type="protein sequence ID" value="USG60657.1"/>
    <property type="molecule type" value="Genomic_DNA"/>
</dbReference>
<organism evidence="1 2">
    <name type="scientific">Sneathiella marina</name>
    <dbReference type="NCBI Taxonomy" id="2950108"/>
    <lineage>
        <taxon>Bacteria</taxon>
        <taxon>Pseudomonadati</taxon>
        <taxon>Pseudomonadota</taxon>
        <taxon>Alphaproteobacteria</taxon>
        <taxon>Sneathiellales</taxon>
        <taxon>Sneathiellaceae</taxon>
        <taxon>Sneathiella</taxon>
    </lineage>
</organism>
<dbReference type="RefSeq" id="WP_251933538.1">
    <property type="nucleotide sequence ID" value="NZ_CP098747.1"/>
</dbReference>
<evidence type="ECO:0000313" key="1">
    <source>
        <dbReference type="EMBL" id="USG60657.1"/>
    </source>
</evidence>
<gene>
    <name evidence="1" type="ORF">NBZ79_15940</name>
</gene>
<keyword evidence="2" id="KW-1185">Reference proteome</keyword>
<evidence type="ECO:0008006" key="3">
    <source>
        <dbReference type="Google" id="ProtNLM"/>
    </source>
</evidence>